<evidence type="ECO:0000256" key="4">
    <source>
        <dbReference type="ARBA" id="ARBA00022491"/>
    </source>
</evidence>
<dbReference type="SUPFAM" id="SSF46689">
    <property type="entry name" value="Homeodomain-like"/>
    <property type="match status" value="1"/>
</dbReference>
<comment type="subunit">
    <text evidence="2">Homodimer.</text>
</comment>
<sequence>MGLSNISELRKREIVEAFYQTAIKEGLESTSIAKIAKTLEIQPSLIVHYFKSKDELITALIDHCLELYLKIFEKAYLSNEDPLEMLISLISSMFSKDWNDLFDDGVYYSAYAMVFREPSFREKFSKIHKELREKLSSLLKDCHDTKAINCNNPNETANRIFFLLDGTYFFINMLSTQKEQNEHLKQSKLLAFEMLGLKK</sequence>
<keyword evidence="7" id="KW-0804">Transcription</keyword>
<protein>
    <recommendedName>
        <fullName evidence="3">Biofilm operon icaADBC HTH-type negative transcriptional regulator IcaR</fullName>
    </recommendedName>
    <alternativeName>
        <fullName evidence="8">Intercellular adhesion protein R</fullName>
    </alternativeName>
</protein>
<dbReference type="RefSeq" id="WP_241275930.1">
    <property type="nucleotide sequence ID" value="NZ_JAKZGS010000015.1"/>
</dbReference>
<accession>A0ABS9USF1</accession>
<gene>
    <name evidence="11" type="ORF">MM236_15630</name>
</gene>
<keyword evidence="4" id="KW-0678">Repressor</keyword>
<keyword evidence="5" id="KW-0805">Transcription regulation</keyword>
<feature type="DNA-binding region" description="H-T-H motif" evidence="9">
    <location>
        <begin position="31"/>
        <end position="50"/>
    </location>
</feature>
<keyword evidence="12" id="KW-1185">Reference proteome</keyword>
<proteinExistence type="predicted"/>
<reference evidence="11" key="1">
    <citation type="submission" date="2022-03" db="EMBL/GenBank/DDBJ databases">
        <title>De novo assembled genomes of Belliella spp. (Cyclobacteriaceae) strains.</title>
        <authorList>
            <person name="Szabo A."/>
            <person name="Korponai K."/>
            <person name="Felfoldi T."/>
        </authorList>
    </citation>
    <scope>NUCLEOTIDE SEQUENCE</scope>
    <source>
        <strain evidence="11">DSM 107340</strain>
    </source>
</reference>
<evidence type="ECO:0000313" key="11">
    <source>
        <dbReference type="EMBL" id="MCH7399433.1"/>
    </source>
</evidence>
<dbReference type="Pfam" id="PF00440">
    <property type="entry name" value="TetR_N"/>
    <property type="match status" value="1"/>
</dbReference>
<evidence type="ECO:0000256" key="8">
    <source>
        <dbReference type="ARBA" id="ARBA00030200"/>
    </source>
</evidence>
<dbReference type="PROSITE" id="PS50977">
    <property type="entry name" value="HTH_TETR_2"/>
    <property type="match status" value="1"/>
</dbReference>
<dbReference type="SUPFAM" id="SSF48498">
    <property type="entry name" value="Tetracyclin repressor-like, C-terminal domain"/>
    <property type="match status" value="1"/>
</dbReference>
<evidence type="ECO:0000256" key="2">
    <source>
        <dbReference type="ARBA" id="ARBA00011738"/>
    </source>
</evidence>
<dbReference type="PANTHER" id="PTHR43479">
    <property type="entry name" value="ACREF/ENVCD OPERON REPRESSOR-RELATED"/>
    <property type="match status" value="1"/>
</dbReference>
<dbReference type="InterPro" id="IPR001647">
    <property type="entry name" value="HTH_TetR"/>
</dbReference>
<evidence type="ECO:0000256" key="3">
    <source>
        <dbReference type="ARBA" id="ARBA00014341"/>
    </source>
</evidence>
<evidence type="ECO:0000259" key="10">
    <source>
        <dbReference type="PROSITE" id="PS50977"/>
    </source>
</evidence>
<evidence type="ECO:0000256" key="9">
    <source>
        <dbReference type="PROSITE-ProRule" id="PRU00335"/>
    </source>
</evidence>
<dbReference type="InterPro" id="IPR050624">
    <property type="entry name" value="HTH-type_Tx_Regulator"/>
</dbReference>
<dbReference type="InterPro" id="IPR036271">
    <property type="entry name" value="Tet_transcr_reg_TetR-rel_C_sf"/>
</dbReference>
<evidence type="ECO:0000256" key="6">
    <source>
        <dbReference type="ARBA" id="ARBA00023125"/>
    </source>
</evidence>
<comment type="caution">
    <text evidence="11">The sequence shown here is derived from an EMBL/GenBank/DDBJ whole genome shotgun (WGS) entry which is preliminary data.</text>
</comment>
<dbReference type="InterPro" id="IPR041646">
    <property type="entry name" value="IcaR_C"/>
</dbReference>
<evidence type="ECO:0000313" key="12">
    <source>
        <dbReference type="Proteomes" id="UP001165488"/>
    </source>
</evidence>
<name>A0ABS9USF1_9BACT</name>
<keyword evidence="6 9" id="KW-0238">DNA-binding</keyword>
<evidence type="ECO:0000256" key="1">
    <source>
        <dbReference type="ARBA" id="ARBA00002291"/>
    </source>
</evidence>
<comment type="function">
    <text evidence="1">Represses transcription of the icaADBC operon necessary for biofilm production.</text>
</comment>
<dbReference type="Gene3D" id="1.10.357.10">
    <property type="entry name" value="Tetracycline Repressor, domain 2"/>
    <property type="match status" value="1"/>
</dbReference>
<evidence type="ECO:0000256" key="7">
    <source>
        <dbReference type="ARBA" id="ARBA00023163"/>
    </source>
</evidence>
<dbReference type="PANTHER" id="PTHR43479:SF11">
    <property type="entry name" value="ACREF_ENVCD OPERON REPRESSOR-RELATED"/>
    <property type="match status" value="1"/>
</dbReference>
<dbReference type="Proteomes" id="UP001165488">
    <property type="component" value="Unassembled WGS sequence"/>
</dbReference>
<dbReference type="Pfam" id="PF18665">
    <property type="entry name" value="TetR_C_37"/>
    <property type="match status" value="1"/>
</dbReference>
<dbReference type="InterPro" id="IPR009057">
    <property type="entry name" value="Homeodomain-like_sf"/>
</dbReference>
<organism evidence="11 12">
    <name type="scientific">Belliella calami</name>
    <dbReference type="NCBI Taxonomy" id="2923436"/>
    <lineage>
        <taxon>Bacteria</taxon>
        <taxon>Pseudomonadati</taxon>
        <taxon>Bacteroidota</taxon>
        <taxon>Cytophagia</taxon>
        <taxon>Cytophagales</taxon>
        <taxon>Cyclobacteriaceae</taxon>
        <taxon>Belliella</taxon>
    </lineage>
</organism>
<evidence type="ECO:0000256" key="5">
    <source>
        <dbReference type="ARBA" id="ARBA00023015"/>
    </source>
</evidence>
<dbReference type="EMBL" id="JAKZGS010000015">
    <property type="protein sequence ID" value="MCH7399433.1"/>
    <property type="molecule type" value="Genomic_DNA"/>
</dbReference>
<feature type="domain" description="HTH tetR-type" evidence="10">
    <location>
        <begin position="8"/>
        <end position="68"/>
    </location>
</feature>